<sequence>MDITRHSVEKLEDPTGILAGDRYEFFLTIEVPEEDELYSEKGLLLRVIYLIDENDSRIVQYQFMEEATEEILDFELEDDEEALVREYCKDNI</sequence>
<protein>
    <submittedName>
        <fullName evidence="1">DUF6509 family protein</fullName>
    </submittedName>
</protein>
<name>A0ABW5RVA3_9BACI</name>
<dbReference type="Proteomes" id="UP001597506">
    <property type="component" value="Unassembled WGS sequence"/>
</dbReference>
<proteinExistence type="predicted"/>
<dbReference type="EMBL" id="JBHUMF010000031">
    <property type="protein sequence ID" value="MFD2682240.1"/>
    <property type="molecule type" value="Genomic_DNA"/>
</dbReference>
<dbReference type="InterPro" id="IPR045424">
    <property type="entry name" value="DUF6509"/>
</dbReference>
<gene>
    <name evidence="1" type="ORF">ACFSUL_15985</name>
</gene>
<reference evidence="2" key="1">
    <citation type="journal article" date="2019" name="Int. J. Syst. Evol. Microbiol.">
        <title>The Global Catalogue of Microorganisms (GCM) 10K type strain sequencing project: providing services to taxonomists for standard genome sequencing and annotation.</title>
        <authorList>
            <consortium name="The Broad Institute Genomics Platform"/>
            <consortium name="The Broad Institute Genome Sequencing Center for Infectious Disease"/>
            <person name="Wu L."/>
            <person name="Ma J."/>
        </authorList>
    </citation>
    <scope>NUCLEOTIDE SEQUENCE [LARGE SCALE GENOMIC DNA]</scope>
    <source>
        <strain evidence="2">KCTC 3913</strain>
    </source>
</reference>
<organism evidence="1 2">
    <name type="scientific">Bacillus seohaeanensis</name>
    <dbReference type="NCBI Taxonomy" id="284580"/>
    <lineage>
        <taxon>Bacteria</taxon>
        <taxon>Bacillati</taxon>
        <taxon>Bacillota</taxon>
        <taxon>Bacilli</taxon>
        <taxon>Bacillales</taxon>
        <taxon>Bacillaceae</taxon>
        <taxon>Bacillus</taxon>
    </lineage>
</organism>
<comment type="caution">
    <text evidence="1">The sequence shown here is derived from an EMBL/GenBank/DDBJ whole genome shotgun (WGS) entry which is preliminary data.</text>
</comment>
<evidence type="ECO:0000313" key="1">
    <source>
        <dbReference type="EMBL" id="MFD2682240.1"/>
    </source>
</evidence>
<dbReference type="Pfam" id="PF20119">
    <property type="entry name" value="DUF6509"/>
    <property type="match status" value="1"/>
</dbReference>
<accession>A0ABW5RVA3</accession>
<dbReference type="RefSeq" id="WP_377936941.1">
    <property type="nucleotide sequence ID" value="NZ_JBHUMF010000031.1"/>
</dbReference>
<keyword evidence="2" id="KW-1185">Reference proteome</keyword>
<evidence type="ECO:0000313" key="2">
    <source>
        <dbReference type="Proteomes" id="UP001597506"/>
    </source>
</evidence>